<feature type="non-terminal residue" evidence="1">
    <location>
        <position position="1"/>
    </location>
</feature>
<feature type="non-terminal residue" evidence="1">
    <location>
        <position position="41"/>
    </location>
</feature>
<dbReference type="AlphaFoldDB" id="A0A9N9EKA5"/>
<organism evidence="1 2">
    <name type="scientific">Paraglomus brasilianum</name>
    <dbReference type="NCBI Taxonomy" id="144538"/>
    <lineage>
        <taxon>Eukaryota</taxon>
        <taxon>Fungi</taxon>
        <taxon>Fungi incertae sedis</taxon>
        <taxon>Mucoromycota</taxon>
        <taxon>Glomeromycotina</taxon>
        <taxon>Glomeromycetes</taxon>
        <taxon>Paraglomerales</taxon>
        <taxon>Paraglomeraceae</taxon>
        <taxon>Paraglomus</taxon>
    </lineage>
</organism>
<protein>
    <submittedName>
        <fullName evidence="1">8944_t:CDS:1</fullName>
    </submittedName>
</protein>
<dbReference type="EMBL" id="CAJVPI010006445">
    <property type="protein sequence ID" value="CAG8678720.1"/>
    <property type="molecule type" value="Genomic_DNA"/>
</dbReference>
<evidence type="ECO:0000313" key="1">
    <source>
        <dbReference type="EMBL" id="CAG8678720.1"/>
    </source>
</evidence>
<sequence>EYRTVFKNLVCAWNDPLTVCAGDETELLYQMLPCVYGPPKK</sequence>
<reference evidence="1" key="1">
    <citation type="submission" date="2021-06" db="EMBL/GenBank/DDBJ databases">
        <authorList>
            <person name="Kallberg Y."/>
            <person name="Tangrot J."/>
            <person name="Rosling A."/>
        </authorList>
    </citation>
    <scope>NUCLEOTIDE SEQUENCE</scope>
    <source>
        <strain evidence="1">BR232B</strain>
    </source>
</reference>
<gene>
    <name evidence="1" type="ORF">PBRASI_LOCUS11685</name>
</gene>
<keyword evidence="2" id="KW-1185">Reference proteome</keyword>
<comment type="caution">
    <text evidence="1">The sequence shown here is derived from an EMBL/GenBank/DDBJ whole genome shotgun (WGS) entry which is preliminary data.</text>
</comment>
<proteinExistence type="predicted"/>
<accession>A0A9N9EKA5</accession>
<dbReference type="Proteomes" id="UP000789739">
    <property type="component" value="Unassembled WGS sequence"/>
</dbReference>
<evidence type="ECO:0000313" key="2">
    <source>
        <dbReference type="Proteomes" id="UP000789739"/>
    </source>
</evidence>
<name>A0A9N9EKA5_9GLOM</name>